<dbReference type="Proteomes" id="UP000078046">
    <property type="component" value="Unassembled WGS sequence"/>
</dbReference>
<evidence type="ECO:0000256" key="1">
    <source>
        <dbReference type="ARBA" id="ARBA00010126"/>
    </source>
</evidence>
<dbReference type="InterPro" id="IPR042816">
    <property type="entry name" value="Nsrp1"/>
</dbReference>
<sequence length="310" mass="36189">MQGSQNSGKKFGLFTKKQKKYGVTLPPSNIFRDDSDDEIDSSNKYLKPLPKICATQKNITKKDKILANEALKEAGPSIFQYDEVYDNMVAAKNKKLDSITDKHKKDKSRYIGNLVRAANKRKLEFELRQERIIEKERKEEGDQFQDKESFVTNAWKEKLEILKKEAELEKQQDLVEERMNVKNQMNLGGFYRNILEKTTNERNIDITTTEENIPNIPEKVEGVSTQNPEKARKFHRNHRIRLALFNQESDVKRCADGSISKIIDTNQINLEDMIKKHTKHTVNDKLALARMKYFERRQELVPDIVTEDQI</sequence>
<dbReference type="AlphaFoldDB" id="A0A177B3S9"/>
<dbReference type="PANTHER" id="PTHR31938:SF4">
    <property type="entry name" value="NUCLEAR SPECKLE SPLICING REGULATORY PROTEIN 1"/>
    <property type="match status" value="1"/>
</dbReference>
<name>A0A177B3S9_9BILA</name>
<evidence type="ECO:0000256" key="2">
    <source>
        <dbReference type="ARBA" id="ARBA00023054"/>
    </source>
</evidence>
<gene>
    <name evidence="4" type="ORF">A3Q56_03440</name>
</gene>
<evidence type="ECO:0000313" key="5">
    <source>
        <dbReference type="Proteomes" id="UP000078046"/>
    </source>
</evidence>
<dbReference type="EMBL" id="LWCA01000383">
    <property type="protein sequence ID" value="OAF68810.1"/>
    <property type="molecule type" value="Genomic_DNA"/>
</dbReference>
<dbReference type="GO" id="GO:0000381">
    <property type="term" value="P:regulation of alternative mRNA splicing, via spliceosome"/>
    <property type="evidence" value="ECO:0007669"/>
    <property type="project" value="InterPro"/>
</dbReference>
<organism evidence="4 5">
    <name type="scientific">Intoshia linei</name>
    <dbReference type="NCBI Taxonomy" id="1819745"/>
    <lineage>
        <taxon>Eukaryota</taxon>
        <taxon>Metazoa</taxon>
        <taxon>Spiralia</taxon>
        <taxon>Lophotrochozoa</taxon>
        <taxon>Mesozoa</taxon>
        <taxon>Orthonectida</taxon>
        <taxon>Rhopaluridae</taxon>
        <taxon>Intoshia</taxon>
    </lineage>
</organism>
<accession>A0A177B3S9</accession>
<dbReference type="OrthoDB" id="446635at2759"/>
<protein>
    <recommendedName>
        <fullName evidence="3">Nuclear speckle splicing regulatory protein 1 N-terminal domain-containing protein</fullName>
    </recommendedName>
</protein>
<evidence type="ECO:0000259" key="3">
    <source>
        <dbReference type="Pfam" id="PF09745"/>
    </source>
</evidence>
<dbReference type="InterPro" id="IPR018612">
    <property type="entry name" value="NSRP1_N"/>
</dbReference>
<keyword evidence="2" id="KW-0175">Coiled coil</keyword>
<dbReference type="PANTHER" id="PTHR31938">
    <property type="entry name" value="NUCLEAR SPECKLE SPLICING REGULATORY PROTEIN 1"/>
    <property type="match status" value="1"/>
</dbReference>
<comment type="caution">
    <text evidence="4">The sequence shown here is derived from an EMBL/GenBank/DDBJ whole genome shotgun (WGS) entry which is preliminary data.</text>
</comment>
<evidence type="ECO:0000313" key="4">
    <source>
        <dbReference type="EMBL" id="OAF68810.1"/>
    </source>
</evidence>
<reference evidence="4 5" key="1">
    <citation type="submission" date="2016-04" db="EMBL/GenBank/DDBJ databases">
        <title>The genome of Intoshia linei affirms orthonectids as highly simplified spiralians.</title>
        <authorList>
            <person name="Mikhailov K.V."/>
            <person name="Slusarev G.S."/>
            <person name="Nikitin M.A."/>
            <person name="Logacheva M.D."/>
            <person name="Penin A."/>
            <person name="Aleoshin V."/>
            <person name="Panchin Y.V."/>
        </authorList>
    </citation>
    <scope>NUCLEOTIDE SEQUENCE [LARGE SCALE GENOMIC DNA]</scope>
    <source>
        <strain evidence="4">Intl2013</strain>
        <tissue evidence="4">Whole animal</tissue>
    </source>
</reference>
<dbReference type="Pfam" id="PF09745">
    <property type="entry name" value="NSRP1_N"/>
    <property type="match status" value="1"/>
</dbReference>
<proteinExistence type="inferred from homology"/>
<keyword evidence="5" id="KW-1185">Reference proteome</keyword>
<comment type="similarity">
    <text evidence="1">Belongs to the NSRP1 family.</text>
</comment>
<feature type="domain" description="Nuclear speckle splicing regulatory protein 1 N-terminal" evidence="3">
    <location>
        <begin position="69"/>
        <end position="183"/>
    </location>
</feature>